<keyword evidence="2" id="KW-1185">Reference proteome</keyword>
<dbReference type="EMBL" id="JSZA02000088">
    <property type="protein sequence ID" value="KHD08735.1"/>
    <property type="molecule type" value="Genomic_DNA"/>
</dbReference>
<accession>A0A0A6PD88</accession>
<protein>
    <submittedName>
        <fullName evidence="1">Uncharacterized protein</fullName>
    </submittedName>
</protein>
<reference evidence="1 2" key="1">
    <citation type="journal article" date="2016" name="Front. Microbiol.">
        <title>Single-Cell (Meta-)Genomics of a Dimorphic Candidatus Thiomargarita nelsonii Reveals Genomic Plasticity.</title>
        <authorList>
            <person name="Flood B.E."/>
            <person name="Fliss P."/>
            <person name="Jones D.S."/>
            <person name="Dick G.J."/>
            <person name="Jain S."/>
            <person name="Kaster A.K."/>
            <person name="Winkel M."/>
            <person name="Mussmann M."/>
            <person name="Bailey J."/>
        </authorList>
    </citation>
    <scope>NUCLEOTIDE SEQUENCE [LARGE SCALE GENOMIC DNA]</scope>
    <source>
        <strain evidence="1">Hydrate Ridge</strain>
    </source>
</reference>
<evidence type="ECO:0000313" key="2">
    <source>
        <dbReference type="Proteomes" id="UP000030428"/>
    </source>
</evidence>
<gene>
    <name evidence="1" type="ORF">PN36_20370</name>
</gene>
<comment type="caution">
    <text evidence="1">The sequence shown here is derived from an EMBL/GenBank/DDBJ whole genome shotgun (WGS) entry which is preliminary data.</text>
</comment>
<organism evidence="1 2">
    <name type="scientific">Candidatus Thiomargarita nelsonii</name>
    <dbReference type="NCBI Taxonomy" id="1003181"/>
    <lineage>
        <taxon>Bacteria</taxon>
        <taxon>Pseudomonadati</taxon>
        <taxon>Pseudomonadota</taxon>
        <taxon>Gammaproteobacteria</taxon>
        <taxon>Thiotrichales</taxon>
        <taxon>Thiotrichaceae</taxon>
        <taxon>Thiomargarita</taxon>
    </lineage>
</organism>
<dbReference type="Proteomes" id="UP000030428">
    <property type="component" value="Unassembled WGS sequence"/>
</dbReference>
<name>A0A0A6PD88_9GAMM</name>
<proteinExistence type="predicted"/>
<sequence>MMSLNEPSLNEAHGVFFNMADYQKMLEALKILKAYDKEIDMQPTLSDLLDRVAASKERMTLTYQKKVFLTVVPIEDVDVIEKLEECIDIADIEDAHQEGGKAIPWEHIEKDLGL</sequence>
<evidence type="ECO:0000313" key="1">
    <source>
        <dbReference type="EMBL" id="KHD08735.1"/>
    </source>
</evidence>
<dbReference type="AlphaFoldDB" id="A0A0A6PD88"/>